<sequence length="181" mass="20752">MKRREKIERNRHVREVVQHIGASNIIYIPYHLYHLYHQKTTTNMPDNNQPRAPSPDPHISTPNNHDVFWWELKSPLFSGVISSKSQWKDISERFGYHKIVVSLAGCQVSVDNRTRDLFHNKTIIDKGSWARVNATLRHLYVSSLKEGATMPFAIKLGTLTWNSRTGFRSGQRVTVGSGSVT</sequence>
<accession>A0AAD4QKW3</accession>
<comment type="caution">
    <text evidence="1">The sequence shown here is derived from an EMBL/GenBank/DDBJ whole genome shotgun (WGS) entry which is preliminary data.</text>
</comment>
<reference evidence="1" key="1">
    <citation type="journal article" date="2022" name="New Phytol.">
        <title>Evolutionary transition to the ectomycorrhizal habit in the genomes of a hyperdiverse lineage of mushroom-forming fungi.</title>
        <authorList>
            <person name="Looney B."/>
            <person name="Miyauchi S."/>
            <person name="Morin E."/>
            <person name="Drula E."/>
            <person name="Courty P.E."/>
            <person name="Kohler A."/>
            <person name="Kuo A."/>
            <person name="LaButti K."/>
            <person name="Pangilinan J."/>
            <person name="Lipzen A."/>
            <person name="Riley R."/>
            <person name="Andreopoulos W."/>
            <person name="He G."/>
            <person name="Johnson J."/>
            <person name="Nolan M."/>
            <person name="Tritt A."/>
            <person name="Barry K.W."/>
            <person name="Grigoriev I.V."/>
            <person name="Nagy L.G."/>
            <person name="Hibbett D."/>
            <person name="Henrissat B."/>
            <person name="Matheny P.B."/>
            <person name="Labbe J."/>
            <person name="Martin F.M."/>
        </authorList>
    </citation>
    <scope>NUCLEOTIDE SEQUENCE</scope>
    <source>
        <strain evidence="1">BPL690</strain>
    </source>
</reference>
<keyword evidence="2" id="KW-1185">Reference proteome</keyword>
<evidence type="ECO:0000313" key="1">
    <source>
        <dbReference type="EMBL" id="KAI0295177.1"/>
    </source>
</evidence>
<name>A0AAD4QKW3_9AGAM</name>
<dbReference type="EMBL" id="WTXG01000061">
    <property type="protein sequence ID" value="KAI0295177.1"/>
    <property type="molecule type" value="Genomic_DNA"/>
</dbReference>
<proteinExistence type="predicted"/>
<protein>
    <submittedName>
        <fullName evidence="1">Uncharacterized protein</fullName>
    </submittedName>
</protein>
<gene>
    <name evidence="1" type="ORF">B0F90DRAFT_1919445</name>
</gene>
<dbReference type="AlphaFoldDB" id="A0AAD4QKW3"/>
<evidence type="ECO:0000313" key="2">
    <source>
        <dbReference type="Proteomes" id="UP001203297"/>
    </source>
</evidence>
<organism evidence="1 2">
    <name type="scientific">Multifurca ochricompacta</name>
    <dbReference type="NCBI Taxonomy" id="376703"/>
    <lineage>
        <taxon>Eukaryota</taxon>
        <taxon>Fungi</taxon>
        <taxon>Dikarya</taxon>
        <taxon>Basidiomycota</taxon>
        <taxon>Agaricomycotina</taxon>
        <taxon>Agaricomycetes</taxon>
        <taxon>Russulales</taxon>
        <taxon>Russulaceae</taxon>
        <taxon>Multifurca</taxon>
    </lineage>
</organism>
<dbReference type="Proteomes" id="UP001203297">
    <property type="component" value="Unassembled WGS sequence"/>
</dbReference>